<evidence type="ECO:0000256" key="4">
    <source>
        <dbReference type="RuleBase" id="RU361185"/>
    </source>
</evidence>
<dbReference type="InterPro" id="IPR025887">
    <property type="entry name" value="Glyco_hydro_31_N_dom"/>
</dbReference>
<protein>
    <submittedName>
        <fullName evidence="9">Alpha-glucosidase</fullName>
    </submittedName>
</protein>
<dbReference type="InterPro" id="IPR011013">
    <property type="entry name" value="Gal_mutarotase_sf_dom"/>
</dbReference>
<reference evidence="9" key="1">
    <citation type="journal article" date="2023" name="Int. J. Syst. Evol. Microbiol.">
        <title>Mesoterricola silvestris gen. nov., sp. nov., Mesoterricola sediminis sp. nov., Geothrix oryzae sp. nov., Geothrix edaphica sp. nov., Geothrix rubra sp. nov., and Geothrix limicola sp. nov., six novel members of Acidobacteriota isolated from soils.</title>
        <authorList>
            <person name="Itoh H."/>
            <person name="Sugisawa Y."/>
            <person name="Mise K."/>
            <person name="Xu Z."/>
            <person name="Kuniyasu M."/>
            <person name="Ushijima N."/>
            <person name="Kawano K."/>
            <person name="Kobayashi E."/>
            <person name="Shiratori Y."/>
            <person name="Masuda Y."/>
            <person name="Senoo K."/>
        </authorList>
    </citation>
    <scope>NUCLEOTIDE SEQUENCE</scope>
    <source>
        <strain evidence="9">W786</strain>
    </source>
</reference>
<evidence type="ECO:0000313" key="10">
    <source>
        <dbReference type="Proteomes" id="UP001228113"/>
    </source>
</evidence>
<dbReference type="InterPro" id="IPR000322">
    <property type="entry name" value="Glyco_hydro_31_TIM"/>
</dbReference>
<evidence type="ECO:0000259" key="6">
    <source>
        <dbReference type="Pfam" id="PF13802"/>
    </source>
</evidence>
<feature type="domain" description="Glycosyl hydrolase family 31 C-terminal" evidence="8">
    <location>
        <begin position="533"/>
        <end position="606"/>
    </location>
</feature>
<dbReference type="PANTHER" id="PTHR22762:SF120">
    <property type="entry name" value="HETEROGLYCAN GLUCOSIDASE 1"/>
    <property type="match status" value="1"/>
</dbReference>
<sequence>MPFLRALFLVLAVLPLAARPRPLPLKAAGLAAPGVALFVPQGLDPAALPPSPALVAQPAFQAPLPHAWRLRPAFSQDGDRTTARFRLPADVDLYGTGEVTGPLRRNGTRIELWNTDNYGYGKAGGRRLYQSHPWVLGLRRDGTAFGLLFDSSWKADLDCRDGVAFTCRGPAFPVLVIERASPAAVLRTLGDLTGRMDLPPRWALGYQQSRYSYAPGARVREIAAAFRARRIPCDVLWLDIDYMDGYRIFTFDPKGFPDPAGLNAELHAQGFRTVWMIDPGVKAEAGFAVRRSGDALDAWVKDASGAPCVGEVWPGDCVFPDFTRPEVRAWWAGLYGPFLAQGADGIWNDMNEPAVFGTPDGTLPEDSRHGGGGGLPPGPHLRYHNLYGTLMARATREGMLAARPGLRPFLLTRAGFLGSQRYAATWTGDNTSTERDLRQAIPMTLNLGLSGQPFNGPDLGGYAGDATGELWARWCAFGAFFPFARGHAAKNANAKEPWAFGPEVERTCRIALQRRYRLLPYLYTCFREAAETGLPVLRPLFLADPADPALRQEARAFLLGPDLLVVPAWAADAPRPRGRWLPLSLVEGDLDDPLQARLYLREGAILPLGPVVETTAQAPEGATTLAVAPDAAGHAEGRLYHDAGEGFAYRAGDYRLVTYRASRVDGTLQVREARVEGRRPAPPQPWTLLELRAGADLRSAPPR</sequence>
<evidence type="ECO:0000259" key="5">
    <source>
        <dbReference type="Pfam" id="PF01055"/>
    </source>
</evidence>
<evidence type="ECO:0000313" key="9">
    <source>
        <dbReference type="EMBL" id="BDU77600.1"/>
    </source>
</evidence>
<dbReference type="GO" id="GO:0030246">
    <property type="term" value="F:carbohydrate binding"/>
    <property type="evidence" value="ECO:0007669"/>
    <property type="project" value="InterPro"/>
</dbReference>
<proteinExistence type="inferred from homology"/>
<evidence type="ECO:0000256" key="2">
    <source>
        <dbReference type="ARBA" id="ARBA00022801"/>
    </source>
</evidence>
<feature type="domain" description="DUF5110" evidence="7">
    <location>
        <begin position="624"/>
        <end position="683"/>
    </location>
</feature>
<dbReference type="InterPro" id="IPR013780">
    <property type="entry name" value="Glyco_hydro_b"/>
</dbReference>
<dbReference type="Gene3D" id="2.60.40.1760">
    <property type="entry name" value="glycosyl hydrolase (family 31)"/>
    <property type="match status" value="1"/>
</dbReference>
<dbReference type="PANTHER" id="PTHR22762">
    <property type="entry name" value="ALPHA-GLUCOSIDASE"/>
    <property type="match status" value="1"/>
</dbReference>
<dbReference type="Pfam" id="PF13802">
    <property type="entry name" value="Gal_mutarotas_2"/>
    <property type="match status" value="1"/>
</dbReference>
<dbReference type="RefSeq" id="WP_316410352.1">
    <property type="nucleotide sequence ID" value="NZ_AP027081.1"/>
</dbReference>
<accession>A0AA48KE13</accession>
<dbReference type="AlphaFoldDB" id="A0AA48KE13"/>
<evidence type="ECO:0000256" key="3">
    <source>
        <dbReference type="ARBA" id="ARBA00023295"/>
    </source>
</evidence>
<evidence type="ECO:0000259" key="7">
    <source>
        <dbReference type="Pfam" id="PF17137"/>
    </source>
</evidence>
<dbReference type="PROSITE" id="PS00129">
    <property type="entry name" value="GLYCOSYL_HYDROL_F31_1"/>
    <property type="match status" value="1"/>
</dbReference>
<evidence type="ECO:0000256" key="1">
    <source>
        <dbReference type="ARBA" id="ARBA00007806"/>
    </source>
</evidence>
<comment type="similarity">
    <text evidence="1 4">Belongs to the glycosyl hydrolase 31 family.</text>
</comment>
<keyword evidence="10" id="KW-1185">Reference proteome</keyword>
<dbReference type="KEGG" id="msea:METESE_25580"/>
<dbReference type="Gene3D" id="3.20.20.80">
    <property type="entry name" value="Glycosidases"/>
    <property type="match status" value="1"/>
</dbReference>
<organism evidence="9 10">
    <name type="scientific">Mesoterricola sediminis</name>
    <dbReference type="NCBI Taxonomy" id="2927980"/>
    <lineage>
        <taxon>Bacteria</taxon>
        <taxon>Pseudomonadati</taxon>
        <taxon>Acidobacteriota</taxon>
        <taxon>Holophagae</taxon>
        <taxon>Holophagales</taxon>
        <taxon>Holophagaceae</taxon>
        <taxon>Mesoterricola</taxon>
    </lineage>
</organism>
<dbReference type="Pfam" id="PF17137">
    <property type="entry name" value="DUF5110"/>
    <property type="match status" value="1"/>
</dbReference>
<keyword evidence="3 4" id="KW-0326">Glycosidase</keyword>
<dbReference type="InterPro" id="IPR017853">
    <property type="entry name" value="GH"/>
</dbReference>
<keyword evidence="2 4" id="KW-0378">Hydrolase</keyword>
<dbReference type="SUPFAM" id="SSF74650">
    <property type="entry name" value="Galactose mutarotase-like"/>
    <property type="match status" value="1"/>
</dbReference>
<dbReference type="GO" id="GO:0004553">
    <property type="term" value="F:hydrolase activity, hydrolyzing O-glycosyl compounds"/>
    <property type="evidence" value="ECO:0007669"/>
    <property type="project" value="InterPro"/>
</dbReference>
<dbReference type="GO" id="GO:0005975">
    <property type="term" value="P:carbohydrate metabolic process"/>
    <property type="evidence" value="ECO:0007669"/>
    <property type="project" value="InterPro"/>
</dbReference>
<name>A0AA48KE13_9BACT</name>
<dbReference type="InterPro" id="IPR030458">
    <property type="entry name" value="Glyco_hydro_31_AS"/>
</dbReference>
<dbReference type="Pfam" id="PF01055">
    <property type="entry name" value="Glyco_hydro_31_2nd"/>
    <property type="match status" value="1"/>
</dbReference>
<dbReference type="InterPro" id="IPR048395">
    <property type="entry name" value="Glyco_hydro_31_C"/>
</dbReference>
<feature type="domain" description="Glycoside hydrolase family 31 TIM barrel" evidence="5">
    <location>
        <begin position="198"/>
        <end position="524"/>
    </location>
</feature>
<dbReference type="Pfam" id="PF21365">
    <property type="entry name" value="Glyco_hydro_31_3rd"/>
    <property type="match status" value="1"/>
</dbReference>
<dbReference type="SUPFAM" id="SSF51445">
    <property type="entry name" value="(Trans)glycosidases"/>
    <property type="match status" value="1"/>
</dbReference>
<dbReference type="Gene3D" id="2.60.40.1180">
    <property type="entry name" value="Golgi alpha-mannosidase II"/>
    <property type="match status" value="1"/>
</dbReference>
<dbReference type="SUPFAM" id="SSF51011">
    <property type="entry name" value="Glycosyl hydrolase domain"/>
    <property type="match status" value="1"/>
</dbReference>
<dbReference type="Proteomes" id="UP001228113">
    <property type="component" value="Chromosome"/>
</dbReference>
<dbReference type="CDD" id="cd06604">
    <property type="entry name" value="GH31_glucosidase_II_MalA"/>
    <property type="match status" value="1"/>
</dbReference>
<dbReference type="CDD" id="cd14752">
    <property type="entry name" value="GH31_N"/>
    <property type="match status" value="1"/>
</dbReference>
<dbReference type="InterPro" id="IPR033403">
    <property type="entry name" value="DUF5110"/>
</dbReference>
<feature type="domain" description="Glycoside hydrolase family 31 N-terminal" evidence="6">
    <location>
        <begin position="78"/>
        <end position="158"/>
    </location>
</feature>
<evidence type="ECO:0000259" key="8">
    <source>
        <dbReference type="Pfam" id="PF21365"/>
    </source>
</evidence>
<dbReference type="EMBL" id="AP027081">
    <property type="protein sequence ID" value="BDU77600.1"/>
    <property type="molecule type" value="Genomic_DNA"/>
</dbReference>
<gene>
    <name evidence="9" type="ORF">METESE_25580</name>
</gene>